<organism evidence="5 8">
    <name type="scientific">Ceratosolen solmsi marchali</name>
    <dbReference type="NCBI Taxonomy" id="326594"/>
    <lineage>
        <taxon>Eukaryota</taxon>
        <taxon>Metazoa</taxon>
        <taxon>Ecdysozoa</taxon>
        <taxon>Arthropoda</taxon>
        <taxon>Hexapoda</taxon>
        <taxon>Insecta</taxon>
        <taxon>Pterygota</taxon>
        <taxon>Neoptera</taxon>
        <taxon>Endopterygota</taxon>
        <taxon>Hymenoptera</taxon>
        <taxon>Apocrita</taxon>
        <taxon>Proctotrupomorpha</taxon>
        <taxon>Chalcidoidea</taxon>
        <taxon>Agaonidae</taxon>
        <taxon>Agaoninae</taxon>
        <taxon>Ceratosolen</taxon>
    </lineage>
</organism>
<protein>
    <recommendedName>
        <fullName evidence="4">Copper transport protein</fullName>
    </recommendedName>
</protein>
<keyword evidence="4" id="KW-0187">Copper transport</keyword>
<keyword evidence="4" id="KW-0813">Transport</keyword>
<dbReference type="GO" id="GO:0016020">
    <property type="term" value="C:membrane"/>
    <property type="evidence" value="ECO:0007669"/>
    <property type="project" value="UniProtKB-SubCell"/>
</dbReference>
<reference evidence="6 7" key="1">
    <citation type="submission" date="2025-04" db="UniProtKB">
        <authorList>
            <consortium name="RefSeq"/>
        </authorList>
    </citation>
    <scope>IDENTIFICATION</scope>
</reference>
<evidence type="ECO:0000256" key="4">
    <source>
        <dbReference type="RuleBase" id="RU367022"/>
    </source>
</evidence>
<dbReference type="RefSeq" id="XP_011506339.1">
    <property type="nucleotide sequence ID" value="XM_011508037.1"/>
</dbReference>
<evidence type="ECO:0000256" key="2">
    <source>
        <dbReference type="ARBA" id="ARBA00022989"/>
    </source>
</evidence>
<keyword evidence="5" id="KW-1185">Reference proteome</keyword>
<dbReference type="AlphaFoldDB" id="A0AAJ6YXQ7"/>
<evidence type="ECO:0000313" key="7">
    <source>
        <dbReference type="RefSeq" id="XP_011506339.1"/>
    </source>
</evidence>
<feature type="transmembrane region" description="Helical" evidence="4">
    <location>
        <begin position="126"/>
        <end position="146"/>
    </location>
</feature>
<feature type="transmembrane region" description="Helical" evidence="4">
    <location>
        <begin position="100"/>
        <end position="120"/>
    </location>
</feature>
<comment type="subcellular location">
    <subcellularLocation>
        <location evidence="4">Membrane</location>
        <topology evidence="4">Multi-pass membrane protein</topology>
    </subcellularLocation>
</comment>
<dbReference type="InterPro" id="IPR007274">
    <property type="entry name" value="Cop_transporter"/>
</dbReference>
<evidence type="ECO:0000313" key="8">
    <source>
        <dbReference type="RefSeq" id="XP_011506340.1"/>
    </source>
</evidence>
<evidence type="ECO:0000256" key="3">
    <source>
        <dbReference type="ARBA" id="ARBA00023136"/>
    </source>
</evidence>
<evidence type="ECO:0000313" key="5">
    <source>
        <dbReference type="Proteomes" id="UP000695007"/>
    </source>
</evidence>
<dbReference type="RefSeq" id="XP_011506338.1">
    <property type="nucleotide sequence ID" value="XM_011508036.1"/>
</dbReference>
<keyword evidence="2 4" id="KW-1133">Transmembrane helix</keyword>
<dbReference type="Proteomes" id="UP000695007">
    <property type="component" value="Unplaced"/>
</dbReference>
<sequence length="202" mass="23062">MYMYYWFGTKLQNFLFYGYNIITTYGLISTCLGLSALAILYEAMKLIQIRLQEITKEHNQVTKPTQNMDSSSLISETSDKTIKAYSLSHCCTWMKWILELFHRCIHVMLGYFLMLAIMTFNGYINVAIVLGSGIGYYIFGLILLKINLAKIKKHHRLAQCNPVCADAIISDRRESAISIISENVEPESNVNIDVDVHIKAES</sequence>
<accession>A0AAJ6YXQ7</accession>
<keyword evidence="1 4" id="KW-0812">Transmembrane</keyword>
<dbReference type="Pfam" id="PF04145">
    <property type="entry name" value="Ctr"/>
    <property type="match status" value="1"/>
</dbReference>
<keyword evidence="4" id="KW-0186">Copper</keyword>
<dbReference type="KEGG" id="csol:105368888"/>
<dbReference type="GeneID" id="105368888"/>
<dbReference type="RefSeq" id="XP_011506340.1">
    <property type="nucleotide sequence ID" value="XM_011508038.1"/>
</dbReference>
<proteinExistence type="inferred from homology"/>
<dbReference type="PANTHER" id="PTHR12483">
    <property type="entry name" value="SOLUTE CARRIER FAMILY 31 COPPER TRANSPORTERS"/>
    <property type="match status" value="1"/>
</dbReference>
<feature type="transmembrane region" description="Helical" evidence="4">
    <location>
        <begin position="16"/>
        <end position="41"/>
    </location>
</feature>
<name>A0AAJ6YXQ7_9HYME</name>
<keyword evidence="4" id="KW-0406">Ion transport</keyword>
<evidence type="ECO:0000256" key="1">
    <source>
        <dbReference type="ARBA" id="ARBA00022692"/>
    </source>
</evidence>
<evidence type="ECO:0000313" key="6">
    <source>
        <dbReference type="RefSeq" id="XP_011506338.1"/>
    </source>
</evidence>
<gene>
    <name evidence="6 7 8" type="primary">LOC105368888</name>
</gene>
<dbReference type="GO" id="GO:0005375">
    <property type="term" value="F:copper ion transmembrane transporter activity"/>
    <property type="evidence" value="ECO:0007669"/>
    <property type="project" value="UniProtKB-UniRule"/>
</dbReference>
<keyword evidence="3 4" id="KW-0472">Membrane</keyword>
<comment type="similarity">
    <text evidence="4">Belongs to the copper transporter (Ctr) (TC 1.A.56) family. SLC31A subfamily.</text>
</comment>